<dbReference type="EMBL" id="BAABIK010000011">
    <property type="protein sequence ID" value="GAA4940734.1"/>
    <property type="molecule type" value="Genomic_DNA"/>
</dbReference>
<proteinExistence type="predicted"/>
<name>A0ABP9GEU5_9ACTN</name>
<organism evidence="2 3">
    <name type="scientific">Streptomonospora halophila</name>
    <dbReference type="NCBI Taxonomy" id="427369"/>
    <lineage>
        <taxon>Bacteria</taxon>
        <taxon>Bacillati</taxon>
        <taxon>Actinomycetota</taxon>
        <taxon>Actinomycetes</taxon>
        <taxon>Streptosporangiales</taxon>
        <taxon>Nocardiopsidaceae</taxon>
        <taxon>Streptomonospora</taxon>
    </lineage>
</organism>
<evidence type="ECO:0000313" key="2">
    <source>
        <dbReference type="EMBL" id="GAA4940734.1"/>
    </source>
</evidence>
<protein>
    <submittedName>
        <fullName evidence="2">Uncharacterized protein</fullName>
    </submittedName>
</protein>
<evidence type="ECO:0000313" key="3">
    <source>
        <dbReference type="Proteomes" id="UP001499993"/>
    </source>
</evidence>
<reference evidence="3" key="1">
    <citation type="journal article" date="2019" name="Int. J. Syst. Evol. Microbiol.">
        <title>The Global Catalogue of Microorganisms (GCM) 10K type strain sequencing project: providing services to taxonomists for standard genome sequencing and annotation.</title>
        <authorList>
            <consortium name="The Broad Institute Genomics Platform"/>
            <consortium name="The Broad Institute Genome Sequencing Center for Infectious Disease"/>
            <person name="Wu L."/>
            <person name="Ma J."/>
        </authorList>
    </citation>
    <scope>NUCLEOTIDE SEQUENCE [LARGE SCALE GENOMIC DNA]</scope>
    <source>
        <strain evidence="3">JCM 18123</strain>
    </source>
</reference>
<accession>A0ABP9GEU5</accession>
<sequence length="63" mass="6197">MSERRSATPVADSAEAGTAPAASRAALAAAATAAEPARTAVRRGRGELTGADGARSLRFGIAT</sequence>
<evidence type="ECO:0000256" key="1">
    <source>
        <dbReference type="SAM" id="MobiDB-lite"/>
    </source>
</evidence>
<feature type="compositionally biased region" description="Low complexity" evidence="1">
    <location>
        <begin position="11"/>
        <end position="39"/>
    </location>
</feature>
<dbReference type="Proteomes" id="UP001499993">
    <property type="component" value="Unassembled WGS sequence"/>
</dbReference>
<keyword evidence="3" id="KW-1185">Reference proteome</keyword>
<gene>
    <name evidence="2" type="ORF">GCM10023224_23100</name>
</gene>
<comment type="caution">
    <text evidence="2">The sequence shown here is derived from an EMBL/GenBank/DDBJ whole genome shotgun (WGS) entry which is preliminary data.</text>
</comment>
<feature type="region of interest" description="Disordered" evidence="1">
    <location>
        <begin position="1"/>
        <end position="63"/>
    </location>
</feature>